<organism evidence="1 2">
    <name type="scientific">Toxocara canis</name>
    <name type="common">Canine roundworm</name>
    <dbReference type="NCBI Taxonomy" id="6265"/>
    <lineage>
        <taxon>Eukaryota</taxon>
        <taxon>Metazoa</taxon>
        <taxon>Ecdysozoa</taxon>
        <taxon>Nematoda</taxon>
        <taxon>Chromadorea</taxon>
        <taxon>Rhabditida</taxon>
        <taxon>Spirurina</taxon>
        <taxon>Ascaridomorpha</taxon>
        <taxon>Ascaridoidea</taxon>
        <taxon>Toxocaridae</taxon>
        <taxon>Toxocara</taxon>
    </lineage>
</organism>
<dbReference type="EMBL" id="JPKZ01000646">
    <property type="protein sequence ID" value="KHN86081.1"/>
    <property type="molecule type" value="Genomic_DNA"/>
</dbReference>
<name>A0A0B2VR97_TOXCA</name>
<evidence type="ECO:0000313" key="2">
    <source>
        <dbReference type="Proteomes" id="UP000031036"/>
    </source>
</evidence>
<evidence type="ECO:0000313" key="1">
    <source>
        <dbReference type="EMBL" id="KHN86081.1"/>
    </source>
</evidence>
<dbReference type="Proteomes" id="UP000031036">
    <property type="component" value="Unassembled WGS sequence"/>
</dbReference>
<accession>A0A0B2VR97</accession>
<dbReference type="AlphaFoldDB" id="A0A0B2VR97"/>
<gene>
    <name evidence="1" type="ORF">Tcan_00274</name>
</gene>
<keyword evidence="2" id="KW-1185">Reference proteome</keyword>
<proteinExistence type="predicted"/>
<protein>
    <submittedName>
        <fullName evidence="1">Uncharacterized protein</fullName>
    </submittedName>
</protein>
<reference evidence="1 2" key="1">
    <citation type="submission" date="2014-11" db="EMBL/GenBank/DDBJ databases">
        <title>Genetic blueprint of the zoonotic pathogen Toxocara canis.</title>
        <authorList>
            <person name="Zhu X.-Q."/>
            <person name="Korhonen P.K."/>
            <person name="Cai H."/>
            <person name="Young N.D."/>
            <person name="Nejsum P."/>
            <person name="von Samson-Himmelstjerna G."/>
            <person name="Boag P.R."/>
            <person name="Tan P."/>
            <person name="Li Q."/>
            <person name="Min J."/>
            <person name="Yang Y."/>
            <person name="Wang X."/>
            <person name="Fang X."/>
            <person name="Hall R.S."/>
            <person name="Hofmann A."/>
            <person name="Sternberg P.W."/>
            <person name="Jex A.R."/>
            <person name="Gasser R.B."/>
        </authorList>
    </citation>
    <scope>NUCLEOTIDE SEQUENCE [LARGE SCALE GENOMIC DNA]</scope>
    <source>
        <strain evidence="1">PN_DK_2014</strain>
    </source>
</reference>
<sequence>MVSVPCLTHVLKHFYRTLSNFSTTVITVSSYAYARNQIDHQHAVIILSQSRKKVSAEMSSKCRQHVSMYRRSDFRCTCYVTLLRINLFKPAVQRTGSEQEVVG</sequence>
<comment type="caution">
    <text evidence="1">The sequence shown here is derived from an EMBL/GenBank/DDBJ whole genome shotgun (WGS) entry which is preliminary data.</text>
</comment>